<dbReference type="EC" id="2.6.1.39" evidence="7"/>
<dbReference type="CDD" id="cd00609">
    <property type="entry name" value="AAT_like"/>
    <property type="match status" value="1"/>
</dbReference>
<dbReference type="GO" id="GO:0003700">
    <property type="term" value="F:DNA-binding transcription factor activity"/>
    <property type="evidence" value="ECO:0007669"/>
    <property type="project" value="InterPro"/>
</dbReference>
<keyword evidence="7" id="KW-0808">Transferase</keyword>
<dbReference type="PANTHER" id="PTHR46577">
    <property type="entry name" value="HTH-TYPE TRANSCRIPTIONAL REGULATORY PROTEIN GABR"/>
    <property type="match status" value="1"/>
</dbReference>
<dbReference type="InterPro" id="IPR051446">
    <property type="entry name" value="HTH_trans_reg/aminotransferase"/>
</dbReference>
<organism evidence="7 8">
    <name type="scientific">Saezia sanguinis</name>
    <dbReference type="NCBI Taxonomy" id="1965230"/>
    <lineage>
        <taxon>Bacteria</taxon>
        <taxon>Pseudomonadati</taxon>
        <taxon>Pseudomonadota</taxon>
        <taxon>Betaproteobacteria</taxon>
        <taxon>Burkholderiales</taxon>
        <taxon>Saeziaceae</taxon>
        <taxon>Saezia</taxon>
    </lineage>
</organism>
<evidence type="ECO:0000256" key="3">
    <source>
        <dbReference type="ARBA" id="ARBA00023015"/>
    </source>
</evidence>
<dbReference type="InterPro" id="IPR036390">
    <property type="entry name" value="WH_DNA-bd_sf"/>
</dbReference>
<keyword evidence="5" id="KW-0804">Transcription</keyword>
<dbReference type="InterPro" id="IPR036388">
    <property type="entry name" value="WH-like_DNA-bd_sf"/>
</dbReference>
<dbReference type="SMART" id="SM00345">
    <property type="entry name" value="HTH_GNTR"/>
    <property type="match status" value="1"/>
</dbReference>
<dbReference type="Pfam" id="PF00155">
    <property type="entry name" value="Aminotran_1_2"/>
    <property type="match status" value="1"/>
</dbReference>
<proteinExistence type="inferred from homology"/>
<dbReference type="InterPro" id="IPR015424">
    <property type="entry name" value="PyrdxlP-dep_Trfase"/>
</dbReference>
<dbReference type="Gene3D" id="3.90.1150.10">
    <property type="entry name" value="Aspartate Aminotransferase, domain 1"/>
    <property type="match status" value="1"/>
</dbReference>
<evidence type="ECO:0000259" key="6">
    <source>
        <dbReference type="PROSITE" id="PS50949"/>
    </source>
</evidence>
<dbReference type="GO" id="GO:0003677">
    <property type="term" value="F:DNA binding"/>
    <property type="evidence" value="ECO:0007669"/>
    <property type="project" value="UniProtKB-KW"/>
</dbReference>
<dbReference type="InterPro" id="IPR004839">
    <property type="entry name" value="Aminotransferase_I/II_large"/>
</dbReference>
<dbReference type="EMBL" id="PQSP01000005">
    <property type="protein sequence ID" value="RUS66269.1"/>
    <property type="molecule type" value="Genomic_DNA"/>
</dbReference>
<evidence type="ECO:0000256" key="5">
    <source>
        <dbReference type="ARBA" id="ARBA00023163"/>
    </source>
</evidence>
<evidence type="ECO:0000313" key="8">
    <source>
        <dbReference type="Proteomes" id="UP000286947"/>
    </source>
</evidence>
<reference evidence="7 8" key="1">
    <citation type="submission" date="2018-01" db="EMBL/GenBank/DDBJ databases">
        <title>Saezia sanguinis gen. nov., sp. nov., in the order Burkholderiales isolated from human blood.</title>
        <authorList>
            <person name="Medina-Pascual M.J."/>
            <person name="Valdezate S."/>
            <person name="Monzon S."/>
            <person name="Cuesta I."/>
            <person name="Carrasco G."/>
            <person name="Villalon P."/>
            <person name="Saez-Nieto J.A."/>
        </authorList>
    </citation>
    <scope>NUCLEOTIDE SEQUENCE [LARGE SCALE GENOMIC DNA]</scope>
    <source>
        <strain evidence="7 8">CNM695-12</strain>
    </source>
</reference>
<dbReference type="Gene3D" id="1.10.10.10">
    <property type="entry name" value="Winged helix-like DNA-binding domain superfamily/Winged helix DNA-binding domain"/>
    <property type="match status" value="1"/>
</dbReference>
<dbReference type="InterPro" id="IPR000524">
    <property type="entry name" value="Tscrpt_reg_HTH_GntR"/>
</dbReference>
<dbReference type="GO" id="GO:0030170">
    <property type="term" value="F:pyridoxal phosphate binding"/>
    <property type="evidence" value="ECO:0007669"/>
    <property type="project" value="InterPro"/>
</dbReference>
<dbReference type="Gene3D" id="3.40.640.10">
    <property type="entry name" value="Type I PLP-dependent aspartate aminotransferase-like (Major domain)"/>
    <property type="match status" value="1"/>
</dbReference>
<keyword evidence="7" id="KW-0032">Aminotransferase</keyword>
<evidence type="ECO:0000256" key="2">
    <source>
        <dbReference type="ARBA" id="ARBA00022898"/>
    </source>
</evidence>
<dbReference type="OrthoDB" id="9804020at2"/>
<gene>
    <name evidence="7" type="primary">lysN_2</name>
    <name evidence="7" type="ORF">CUZ56_01994</name>
</gene>
<comment type="caution">
    <text evidence="7">The sequence shown here is derived from an EMBL/GenBank/DDBJ whole genome shotgun (WGS) entry which is preliminary data.</text>
</comment>
<dbReference type="CDD" id="cd07377">
    <property type="entry name" value="WHTH_GntR"/>
    <property type="match status" value="1"/>
</dbReference>
<keyword evidence="3" id="KW-0805">Transcription regulation</keyword>
<dbReference type="InterPro" id="IPR015422">
    <property type="entry name" value="PyrdxlP-dep_Trfase_small"/>
</dbReference>
<evidence type="ECO:0000313" key="7">
    <source>
        <dbReference type="EMBL" id="RUS66269.1"/>
    </source>
</evidence>
<dbReference type="RefSeq" id="WP_126980187.1">
    <property type="nucleotide sequence ID" value="NZ_PQSP01000005.1"/>
</dbReference>
<evidence type="ECO:0000256" key="1">
    <source>
        <dbReference type="ARBA" id="ARBA00005384"/>
    </source>
</evidence>
<keyword evidence="2" id="KW-0663">Pyridoxal phosphate</keyword>
<keyword evidence="8" id="KW-1185">Reference proteome</keyword>
<dbReference type="Proteomes" id="UP000286947">
    <property type="component" value="Unassembled WGS sequence"/>
</dbReference>
<feature type="domain" description="HTH gntR-type" evidence="6">
    <location>
        <begin position="8"/>
        <end position="76"/>
    </location>
</feature>
<dbReference type="InterPro" id="IPR015421">
    <property type="entry name" value="PyrdxlP-dep_Trfase_major"/>
</dbReference>
<name>A0A433SC19_9BURK</name>
<protein>
    <submittedName>
        <fullName evidence="7">2-aminoadipate transaminase</fullName>
        <ecNumber evidence="7">2.6.1.39</ecNumber>
    </submittedName>
</protein>
<comment type="similarity">
    <text evidence="1">In the C-terminal section; belongs to the class-I pyridoxal-phosphate-dependent aminotransferase family.</text>
</comment>
<accession>A0A433SC19</accession>
<dbReference type="SUPFAM" id="SSF53383">
    <property type="entry name" value="PLP-dependent transferases"/>
    <property type="match status" value="1"/>
</dbReference>
<dbReference type="SUPFAM" id="SSF46785">
    <property type="entry name" value="Winged helix' DNA-binding domain"/>
    <property type="match status" value="1"/>
</dbReference>
<sequence>MLTRTSSQTLTEQLVNRYTWQIQEGVLLPGARLPSVRECARRHGVSPYTVVAAYDQLQAQGLVEARKQRGFYVRDVSHDLQHNHAAHNRSSANSADVHAPVNAVALIRGMMQPWPGFQDRPMPGSGALPVEWLENSFLGMALRRASSAKLFNDMSLRYGEPAGDRLLREMLAHRLAQYDVVAHADQIVTTIGATQALDIITRTLLQSGDAVMVEEPGWSVEFARLVSLGMRVLPVPRGPQGPDLSVVQHYCEEFHPRLYVSVSVLHNPTGTCLSPMTAHQMLQLAQQYDFYIAEDDTYASFAPAHMTRVSVLDGLVRTIYVGGFSKILAPNWRVGYLAAAPALVDRLIATKLISTLTTPSLMERALAYSLEQGQVRRHAERLRERLDAARVRSVRLAEKAGCQFIFDPAGLFGWVDTGVDTAALAQRMADMGWLLAPGALFMVNSGASTYMRINFATSQDARFWQDFERARDAMCSKAPQNRGKVSP</sequence>
<dbReference type="Pfam" id="PF00392">
    <property type="entry name" value="GntR"/>
    <property type="match status" value="1"/>
</dbReference>
<keyword evidence="4" id="KW-0238">DNA-binding</keyword>
<dbReference type="GO" id="GO:0047536">
    <property type="term" value="F:2-aminoadipate transaminase activity"/>
    <property type="evidence" value="ECO:0007669"/>
    <property type="project" value="UniProtKB-EC"/>
</dbReference>
<dbReference type="AlphaFoldDB" id="A0A433SC19"/>
<dbReference type="PANTHER" id="PTHR46577:SF2">
    <property type="entry name" value="TRANSCRIPTIONAL REGULATORY PROTEIN"/>
    <property type="match status" value="1"/>
</dbReference>
<evidence type="ECO:0000256" key="4">
    <source>
        <dbReference type="ARBA" id="ARBA00023125"/>
    </source>
</evidence>
<dbReference type="PROSITE" id="PS50949">
    <property type="entry name" value="HTH_GNTR"/>
    <property type="match status" value="1"/>
</dbReference>